<evidence type="ECO:0000256" key="2">
    <source>
        <dbReference type="ARBA" id="ARBA00022603"/>
    </source>
</evidence>
<evidence type="ECO:0000313" key="5">
    <source>
        <dbReference type="EMBL" id="KQC86600.1"/>
    </source>
</evidence>
<dbReference type="Gene3D" id="3.40.50.150">
    <property type="entry name" value="Vaccinia Virus protein VP39"/>
    <property type="match status" value="1"/>
</dbReference>
<proteinExistence type="inferred from homology"/>
<feature type="domain" description="Methyltransferase type 11" evidence="4">
    <location>
        <begin position="51"/>
        <end position="144"/>
    </location>
</feature>
<dbReference type="Pfam" id="PF08241">
    <property type="entry name" value="Methyltransf_11"/>
    <property type="match status" value="1"/>
</dbReference>
<dbReference type="SUPFAM" id="SSF53335">
    <property type="entry name" value="S-adenosyl-L-methionine-dependent methyltransferases"/>
    <property type="match status" value="1"/>
</dbReference>
<dbReference type="Proteomes" id="UP000050833">
    <property type="component" value="Unassembled WGS sequence"/>
</dbReference>
<protein>
    <submittedName>
        <fullName evidence="5">Methyltransferase</fullName>
    </submittedName>
</protein>
<evidence type="ECO:0000256" key="1">
    <source>
        <dbReference type="ARBA" id="ARBA00008361"/>
    </source>
</evidence>
<accession>A0AAW3JVQ5</accession>
<keyword evidence="3" id="KW-0808">Transferase</keyword>
<dbReference type="AlphaFoldDB" id="A0AAW3JVQ5"/>
<sequence>MEIINKNIDHGKAFDWGKTSEDYAKYRDIYPKEFYAKLAELSLGVKGQNVLDLGTGTGVIPRNMYSYGAKWTGADISENQILYAGKLSKSAGMDIDYIVASAEEIDFPDRTFDVVTACQCFMYFDKSVVLPKLHHILKDYGHFSILFMAWLPEESEIAKTSENLVLKYNPAWTGGRMTRYELQEPPWCEGMFKAANMLTYDLPVHFTREAWHGRMKACRGIGASGLKESEIQKWEQEHWKYMQSLPEEFDILHYVSILDLEKI</sequence>
<name>A0AAW3JVQ5_9FIRM</name>
<dbReference type="GO" id="GO:0008168">
    <property type="term" value="F:methyltransferase activity"/>
    <property type="evidence" value="ECO:0007669"/>
    <property type="project" value="UniProtKB-KW"/>
</dbReference>
<comment type="caution">
    <text evidence="5">The sequence shown here is derived from an EMBL/GenBank/DDBJ whole genome shotgun (WGS) entry which is preliminary data.</text>
</comment>
<dbReference type="InterPro" id="IPR051052">
    <property type="entry name" value="Diverse_substrate_MTase"/>
</dbReference>
<dbReference type="RefSeq" id="WP_055942319.1">
    <property type="nucleotide sequence ID" value="NZ_JAQDCV010000001.1"/>
</dbReference>
<evidence type="ECO:0000313" key="6">
    <source>
        <dbReference type="Proteomes" id="UP000050833"/>
    </source>
</evidence>
<gene>
    <name evidence="5" type="ORF">APZ18_05385</name>
</gene>
<keyword evidence="2 5" id="KW-0489">Methyltransferase</keyword>
<organism evidence="5 6">
    <name type="scientific">Butyribacter intestini</name>
    <dbReference type="NCBI Taxonomy" id="1703332"/>
    <lineage>
        <taxon>Bacteria</taxon>
        <taxon>Bacillati</taxon>
        <taxon>Bacillota</taxon>
        <taxon>Clostridia</taxon>
        <taxon>Lachnospirales</taxon>
        <taxon>Lachnospiraceae</taxon>
        <taxon>Butyribacter</taxon>
    </lineage>
</organism>
<evidence type="ECO:0000259" key="4">
    <source>
        <dbReference type="Pfam" id="PF08241"/>
    </source>
</evidence>
<dbReference type="PANTHER" id="PTHR44942">
    <property type="entry name" value="METHYLTRANSF_11 DOMAIN-CONTAINING PROTEIN"/>
    <property type="match status" value="1"/>
</dbReference>
<dbReference type="CDD" id="cd02440">
    <property type="entry name" value="AdoMet_MTases"/>
    <property type="match status" value="1"/>
</dbReference>
<dbReference type="InterPro" id="IPR013216">
    <property type="entry name" value="Methyltransf_11"/>
</dbReference>
<evidence type="ECO:0000256" key="3">
    <source>
        <dbReference type="ARBA" id="ARBA00022679"/>
    </source>
</evidence>
<dbReference type="EMBL" id="LLKB01000001">
    <property type="protein sequence ID" value="KQC86600.1"/>
    <property type="molecule type" value="Genomic_DNA"/>
</dbReference>
<comment type="similarity">
    <text evidence="1">Belongs to the methyltransferase superfamily.</text>
</comment>
<reference evidence="5 6" key="1">
    <citation type="submission" date="2015-10" db="EMBL/GenBank/DDBJ databases">
        <title>Butyribacter intestini gen. nov., sp. nov., a butyric acid-producing bacterium of the family Lachnospiraceae isolated from the human faeces.</title>
        <authorList>
            <person name="Zou Y."/>
            <person name="Xue W."/>
            <person name="Luo G."/>
            <person name="Lv M."/>
        </authorList>
    </citation>
    <scope>NUCLEOTIDE SEQUENCE [LARGE SCALE GENOMIC DNA]</scope>
    <source>
        <strain evidence="5 6">TF01-11</strain>
    </source>
</reference>
<dbReference type="PANTHER" id="PTHR44942:SF4">
    <property type="entry name" value="METHYLTRANSFERASE TYPE 11 DOMAIN-CONTAINING PROTEIN"/>
    <property type="match status" value="1"/>
</dbReference>
<keyword evidence="6" id="KW-1185">Reference proteome</keyword>
<dbReference type="InterPro" id="IPR029063">
    <property type="entry name" value="SAM-dependent_MTases_sf"/>
</dbReference>
<dbReference type="GO" id="GO:0032259">
    <property type="term" value="P:methylation"/>
    <property type="evidence" value="ECO:0007669"/>
    <property type="project" value="UniProtKB-KW"/>
</dbReference>